<proteinExistence type="predicted"/>
<protein>
    <submittedName>
        <fullName evidence="1">Uncharacterized protein</fullName>
    </submittedName>
</protein>
<evidence type="ECO:0000313" key="2">
    <source>
        <dbReference type="Proteomes" id="UP000077363"/>
    </source>
</evidence>
<accession>A0A172TCC6</accession>
<reference evidence="1 2" key="1">
    <citation type="submission" date="2015-01" db="EMBL/GenBank/DDBJ databases">
        <title>Deinococcus puniceus/DY1/ whole genome sequencing.</title>
        <authorList>
            <person name="Kim M.K."/>
            <person name="Srinivasan S."/>
            <person name="Lee J.-J."/>
        </authorList>
    </citation>
    <scope>NUCLEOTIDE SEQUENCE [LARGE SCALE GENOMIC DNA]</scope>
    <source>
        <strain evidence="1 2">DY1</strain>
    </source>
</reference>
<evidence type="ECO:0000313" key="1">
    <source>
        <dbReference type="EMBL" id="ANE44612.1"/>
    </source>
</evidence>
<dbReference type="Proteomes" id="UP000077363">
    <property type="component" value="Chromosome"/>
</dbReference>
<gene>
    <name evidence="1" type="ORF">SU48_13525</name>
</gene>
<name>A0A172TCC6_9DEIO</name>
<dbReference type="AlphaFoldDB" id="A0A172TCC6"/>
<keyword evidence="2" id="KW-1185">Reference proteome</keyword>
<organism evidence="1 2">
    <name type="scientific">Deinococcus puniceus</name>
    <dbReference type="NCBI Taxonomy" id="1182568"/>
    <lineage>
        <taxon>Bacteria</taxon>
        <taxon>Thermotogati</taxon>
        <taxon>Deinococcota</taxon>
        <taxon>Deinococci</taxon>
        <taxon>Deinococcales</taxon>
        <taxon>Deinococcaceae</taxon>
        <taxon>Deinococcus</taxon>
    </lineage>
</organism>
<dbReference type="KEGG" id="dpu:SU48_13525"/>
<sequence length="138" mass="15765">MGFTYGFSSFDDTELLKEIEESGFSPKWGAVYLENFRKSRVQELAFLYDVGVKRELLDDARRMVLAYEKQQSILDIPSVDRIFWVPTSPELGCYGVTDLTDDFSLKPEEQKNLLDSGIYVFATKDVKIKPEAVTSCVK</sequence>
<dbReference type="EMBL" id="CP011387">
    <property type="protein sequence ID" value="ANE44612.1"/>
    <property type="molecule type" value="Genomic_DNA"/>
</dbReference>
<dbReference type="PATRIC" id="fig|1182568.3.peg.2790"/>